<keyword evidence="2" id="KW-1003">Cell membrane</keyword>
<comment type="caution">
    <text evidence="7">The sequence shown here is derived from an EMBL/GenBank/DDBJ whole genome shotgun (WGS) entry which is preliminary data.</text>
</comment>
<organism evidence="7 8">
    <name type="scientific">Labrys neptuniae</name>
    <dbReference type="NCBI Taxonomy" id="376174"/>
    <lineage>
        <taxon>Bacteria</taxon>
        <taxon>Pseudomonadati</taxon>
        <taxon>Pseudomonadota</taxon>
        <taxon>Alphaproteobacteria</taxon>
        <taxon>Hyphomicrobiales</taxon>
        <taxon>Xanthobacteraceae</taxon>
        <taxon>Labrys</taxon>
    </lineage>
</organism>
<dbReference type="PANTHER" id="PTHR30086:SF20">
    <property type="entry name" value="ARGININE EXPORTER PROTEIN ARGO-RELATED"/>
    <property type="match status" value="1"/>
</dbReference>
<evidence type="ECO:0000313" key="8">
    <source>
        <dbReference type="Proteomes" id="UP001555786"/>
    </source>
</evidence>
<dbReference type="Pfam" id="PF01810">
    <property type="entry name" value="LysE"/>
    <property type="match status" value="1"/>
</dbReference>
<evidence type="ECO:0000256" key="4">
    <source>
        <dbReference type="ARBA" id="ARBA00022989"/>
    </source>
</evidence>
<feature type="transmembrane region" description="Helical" evidence="6">
    <location>
        <begin position="71"/>
        <end position="92"/>
    </location>
</feature>
<keyword evidence="8" id="KW-1185">Reference proteome</keyword>
<accession>A0ABV3PHU1</accession>
<keyword evidence="4 6" id="KW-1133">Transmembrane helix</keyword>
<evidence type="ECO:0000256" key="5">
    <source>
        <dbReference type="ARBA" id="ARBA00023136"/>
    </source>
</evidence>
<proteinExistence type="predicted"/>
<dbReference type="Proteomes" id="UP001555786">
    <property type="component" value="Unassembled WGS sequence"/>
</dbReference>
<reference evidence="7 8" key="1">
    <citation type="submission" date="2024-07" db="EMBL/GenBank/DDBJ databases">
        <title>Description of Labrys sedimenti sp. nov., isolated from a diclofenac-degrading enrichment culture.</title>
        <authorList>
            <person name="Tancsics A."/>
            <person name="Csepanyi A."/>
        </authorList>
    </citation>
    <scope>NUCLEOTIDE SEQUENCE [LARGE SCALE GENOMIC DNA]</scope>
    <source>
        <strain evidence="7 8">LMG 23578</strain>
    </source>
</reference>
<keyword evidence="3 6" id="KW-0812">Transmembrane</keyword>
<keyword evidence="5 6" id="KW-0472">Membrane</keyword>
<feature type="transmembrane region" description="Helical" evidence="6">
    <location>
        <begin position="146"/>
        <end position="172"/>
    </location>
</feature>
<feature type="transmembrane region" description="Helical" evidence="6">
    <location>
        <begin position="6"/>
        <end position="29"/>
    </location>
</feature>
<sequence>MTYTDNLWLFLILLAGIIIVPGMDMLFVLANALTGGRRAGLAATSGIMAGGICHTLFGTVAVAALSRLVPALATTMILVGSAYMIWIGIRLLRSSITVGEVETGRAVAPARIFSQGLMTCLLNPKAWLFVLAAYPQFLNPSFGPLWPQALVMGLMTVLVQFAVYGGLALMAARGRDALTSSPALSIWAGRSAGLLLVGVAAFGLVHRLAGL</sequence>
<dbReference type="InterPro" id="IPR001123">
    <property type="entry name" value="LeuE-type"/>
</dbReference>
<evidence type="ECO:0000256" key="6">
    <source>
        <dbReference type="SAM" id="Phobius"/>
    </source>
</evidence>
<protein>
    <submittedName>
        <fullName evidence="7">LysE family translocator</fullName>
    </submittedName>
</protein>
<evidence type="ECO:0000256" key="3">
    <source>
        <dbReference type="ARBA" id="ARBA00022692"/>
    </source>
</evidence>
<evidence type="ECO:0000256" key="1">
    <source>
        <dbReference type="ARBA" id="ARBA00004651"/>
    </source>
</evidence>
<dbReference type="RefSeq" id="WP_367623320.1">
    <property type="nucleotide sequence ID" value="NZ_JBFNQD010000001.1"/>
</dbReference>
<dbReference type="PANTHER" id="PTHR30086">
    <property type="entry name" value="ARGININE EXPORTER PROTEIN ARGO"/>
    <property type="match status" value="1"/>
</dbReference>
<evidence type="ECO:0000256" key="2">
    <source>
        <dbReference type="ARBA" id="ARBA00022475"/>
    </source>
</evidence>
<dbReference type="EMBL" id="JBFNQD010000001">
    <property type="protein sequence ID" value="MEW9305189.1"/>
    <property type="molecule type" value="Genomic_DNA"/>
</dbReference>
<gene>
    <name evidence="7" type="ORF">ABXS05_06555</name>
</gene>
<comment type="subcellular location">
    <subcellularLocation>
        <location evidence="1">Cell membrane</location>
        <topology evidence="1">Multi-pass membrane protein</topology>
    </subcellularLocation>
</comment>
<evidence type="ECO:0000313" key="7">
    <source>
        <dbReference type="EMBL" id="MEW9305189.1"/>
    </source>
</evidence>
<name>A0ABV3PHU1_9HYPH</name>
<feature type="transmembrane region" description="Helical" evidence="6">
    <location>
        <begin position="184"/>
        <end position="205"/>
    </location>
</feature>
<feature type="transmembrane region" description="Helical" evidence="6">
    <location>
        <begin position="41"/>
        <end position="65"/>
    </location>
</feature>